<dbReference type="GO" id="GO:0003676">
    <property type="term" value="F:nucleic acid binding"/>
    <property type="evidence" value="ECO:0007669"/>
    <property type="project" value="InterPro"/>
</dbReference>
<dbReference type="InterPro" id="IPR011335">
    <property type="entry name" value="Restrct_endonuc-II-like"/>
</dbReference>
<dbReference type="InterPro" id="IPR011856">
    <property type="entry name" value="tRNA_endonuc-like_dom_sf"/>
</dbReference>
<evidence type="ECO:0000256" key="1">
    <source>
        <dbReference type="ARBA" id="ARBA00006738"/>
    </source>
</evidence>
<reference evidence="3 4" key="1">
    <citation type="submission" date="2019-03" db="EMBL/GenBank/DDBJ databases">
        <title>Genomic Encyclopedia of Type Strains, Phase IV (KMG-IV): sequencing the most valuable type-strain genomes for metagenomic binning, comparative biology and taxonomic classification.</title>
        <authorList>
            <person name="Goeker M."/>
        </authorList>
    </citation>
    <scope>NUCLEOTIDE SEQUENCE [LARGE SCALE GENOMIC DNA]</scope>
    <source>
        <strain evidence="3 4">DSM 17974</strain>
    </source>
</reference>
<dbReference type="AlphaFoldDB" id="A0A4R8LUK4"/>
<keyword evidence="3" id="KW-0255">Endonuclease</keyword>
<evidence type="ECO:0000256" key="2">
    <source>
        <dbReference type="HAMAP-Rule" id="MF_00048"/>
    </source>
</evidence>
<dbReference type="Pfam" id="PF02021">
    <property type="entry name" value="UPF0102"/>
    <property type="match status" value="1"/>
</dbReference>
<dbReference type="SUPFAM" id="SSF52980">
    <property type="entry name" value="Restriction endonuclease-like"/>
    <property type="match status" value="1"/>
</dbReference>
<dbReference type="EMBL" id="SORF01000002">
    <property type="protein sequence ID" value="TDY50457.1"/>
    <property type="molecule type" value="Genomic_DNA"/>
</dbReference>
<keyword evidence="3" id="KW-0378">Hydrolase</keyword>
<dbReference type="InterPro" id="IPR003509">
    <property type="entry name" value="UPF0102_YraN-like"/>
</dbReference>
<organism evidence="3 4">
    <name type="scientific">Alicyclobacillus sacchari</name>
    <dbReference type="NCBI Taxonomy" id="392010"/>
    <lineage>
        <taxon>Bacteria</taxon>
        <taxon>Bacillati</taxon>
        <taxon>Bacillota</taxon>
        <taxon>Bacilli</taxon>
        <taxon>Bacillales</taxon>
        <taxon>Alicyclobacillaceae</taxon>
        <taxon>Alicyclobacillus</taxon>
    </lineage>
</organism>
<sequence length="128" mass="14306">MSIEGKNSHDSIAVGRFGELFVCSYLTRCLGWNVVERNVRSRYGEIDIVAKTETALVFVEVKTRQSNDFGAPLEALGDAQLARLVRQAEGYAARYDCGAVQSVCLDVVGLSIRQKYVVDFQHVRIYPM</sequence>
<comment type="caution">
    <text evidence="3">The sequence shown here is derived from an EMBL/GenBank/DDBJ whole genome shotgun (WGS) entry which is preliminary data.</text>
</comment>
<dbReference type="Proteomes" id="UP000294581">
    <property type="component" value="Unassembled WGS sequence"/>
</dbReference>
<dbReference type="GO" id="GO:0004519">
    <property type="term" value="F:endonuclease activity"/>
    <property type="evidence" value="ECO:0007669"/>
    <property type="project" value="UniProtKB-KW"/>
</dbReference>
<dbReference type="PANTHER" id="PTHR34039:SF1">
    <property type="entry name" value="UPF0102 PROTEIN YRAN"/>
    <property type="match status" value="1"/>
</dbReference>
<keyword evidence="3" id="KW-0540">Nuclease</keyword>
<evidence type="ECO:0000313" key="3">
    <source>
        <dbReference type="EMBL" id="TDY50457.1"/>
    </source>
</evidence>
<evidence type="ECO:0000313" key="4">
    <source>
        <dbReference type="Proteomes" id="UP000294581"/>
    </source>
</evidence>
<dbReference type="OrthoDB" id="9802516at2"/>
<dbReference type="Gene3D" id="3.40.1350.10">
    <property type="match status" value="1"/>
</dbReference>
<name>A0A4R8LUK4_9BACL</name>
<accession>A0A4R8LUK4</accession>
<keyword evidence="4" id="KW-1185">Reference proteome</keyword>
<dbReference type="RefSeq" id="WP_134158424.1">
    <property type="nucleotide sequence ID" value="NZ_BSUS01000001.1"/>
</dbReference>
<protein>
    <recommendedName>
        <fullName evidence="2">UPF0102 protein C7445_1028</fullName>
    </recommendedName>
</protein>
<dbReference type="HAMAP" id="MF_00048">
    <property type="entry name" value="UPF0102"/>
    <property type="match status" value="1"/>
</dbReference>
<dbReference type="PANTHER" id="PTHR34039">
    <property type="entry name" value="UPF0102 PROTEIN YRAN"/>
    <property type="match status" value="1"/>
</dbReference>
<comment type="similarity">
    <text evidence="1 2">Belongs to the UPF0102 family.</text>
</comment>
<proteinExistence type="inferred from homology"/>
<gene>
    <name evidence="3" type="ORF">C7445_1028</name>
</gene>